<dbReference type="InterPro" id="IPR059059">
    <property type="entry name" value="Znf-C2H2_7th_ZNF462"/>
</dbReference>
<dbReference type="SUPFAM" id="SSF57667">
    <property type="entry name" value="beta-beta-alpha zinc fingers"/>
    <property type="match status" value="2"/>
</dbReference>
<dbReference type="OrthoDB" id="427030at2759"/>
<comment type="caution">
    <text evidence="14">The sequence shown here is derived from an EMBL/GenBank/DDBJ whole genome shotgun (WGS) entry which is preliminary data.</text>
</comment>
<evidence type="ECO:0000256" key="4">
    <source>
        <dbReference type="ARBA" id="ARBA00022737"/>
    </source>
</evidence>
<evidence type="ECO:0000256" key="10">
    <source>
        <dbReference type="ARBA" id="ARBA00023242"/>
    </source>
</evidence>
<dbReference type="GO" id="GO:0000978">
    <property type="term" value="F:RNA polymerase II cis-regulatory region sequence-specific DNA binding"/>
    <property type="evidence" value="ECO:0007669"/>
    <property type="project" value="TreeGrafter"/>
</dbReference>
<evidence type="ECO:0000256" key="9">
    <source>
        <dbReference type="ARBA" id="ARBA00023163"/>
    </source>
</evidence>
<dbReference type="GO" id="GO:0000981">
    <property type="term" value="F:DNA-binding transcription factor activity, RNA polymerase II-specific"/>
    <property type="evidence" value="ECO:0007669"/>
    <property type="project" value="TreeGrafter"/>
</dbReference>
<accession>A0A8T2NNH4</accession>
<keyword evidence="6" id="KW-0862">Zinc</keyword>
<dbReference type="Gene3D" id="3.30.160.60">
    <property type="entry name" value="Classic Zinc Finger"/>
    <property type="match status" value="3"/>
</dbReference>
<evidence type="ECO:0000256" key="6">
    <source>
        <dbReference type="ARBA" id="ARBA00022833"/>
    </source>
</evidence>
<evidence type="ECO:0000256" key="12">
    <source>
        <dbReference type="SAM" id="MobiDB-lite"/>
    </source>
</evidence>
<evidence type="ECO:0000256" key="11">
    <source>
        <dbReference type="PROSITE-ProRule" id="PRU00042"/>
    </source>
</evidence>
<comment type="subcellular location">
    <subcellularLocation>
        <location evidence="1">Nucleus</location>
    </subcellularLocation>
</comment>
<dbReference type="PANTHER" id="PTHR23235:SF120">
    <property type="entry name" value="KRUPPEL-LIKE FACTOR 15"/>
    <property type="match status" value="1"/>
</dbReference>
<dbReference type="FunFam" id="3.30.160.60:FF:000182">
    <property type="entry name" value="zinc finger protein 366"/>
    <property type="match status" value="1"/>
</dbReference>
<dbReference type="Proteomes" id="UP000824540">
    <property type="component" value="Unassembled WGS sequence"/>
</dbReference>
<dbReference type="FunFam" id="3.30.160.60:FF:001289">
    <property type="entry name" value="Zinc finger protein 574"/>
    <property type="match status" value="1"/>
</dbReference>
<organism evidence="14 15">
    <name type="scientific">Albula glossodonta</name>
    <name type="common">roundjaw bonefish</name>
    <dbReference type="NCBI Taxonomy" id="121402"/>
    <lineage>
        <taxon>Eukaryota</taxon>
        <taxon>Metazoa</taxon>
        <taxon>Chordata</taxon>
        <taxon>Craniata</taxon>
        <taxon>Vertebrata</taxon>
        <taxon>Euteleostomi</taxon>
        <taxon>Actinopterygii</taxon>
        <taxon>Neopterygii</taxon>
        <taxon>Teleostei</taxon>
        <taxon>Albuliformes</taxon>
        <taxon>Albulidae</taxon>
        <taxon>Albula</taxon>
    </lineage>
</organism>
<feature type="region of interest" description="Disordered" evidence="12">
    <location>
        <begin position="162"/>
        <end position="183"/>
    </location>
</feature>
<proteinExistence type="inferred from homology"/>
<reference evidence="14" key="1">
    <citation type="thesis" date="2021" institute="BYU ScholarsArchive" country="Provo, UT, USA">
        <title>Applications of and Algorithms for Genome Assembly and Genomic Analyses with an Emphasis on Marine Teleosts.</title>
        <authorList>
            <person name="Pickett B.D."/>
        </authorList>
    </citation>
    <scope>NUCLEOTIDE SEQUENCE</scope>
    <source>
        <strain evidence="14">HI-2016</strain>
    </source>
</reference>
<dbReference type="AlphaFoldDB" id="A0A8T2NNH4"/>
<evidence type="ECO:0000256" key="3">
    <source>
        <dbReference type="ARBA" id="ARBA00022723"/>
    </source>
</evidence>
<evidence type="ECO:0000256" key="5">
    <source>
        <dbReference type="ARBA" id="ARBA00022771"/>
    </source>
</evidence>
<keyword evidence="10" id="KW-0539">Nucleus</keyword>
<protein>
    <recommendedName>
        <fullName evidence="13">C2H2-type domain-containing protein</fullName>
    </recommendedName>
</protein>
<keyword evidence="5 11" id="KW-0863">Zinc-finger</keyword>
<dbReference type="SMART" id="SM00355">
    <property type="entry name" value="ZnF_C2H2"/>
    <property type="match status" value="3"/>
</dbReference>
<feature type="compositionally biased region" description="Low complexity" evidence="12">
    <location>
        <begin position="170"/>
        <end position="183"/>
    </location>
</feature>
<feature type="region of interest" description="Disordered" evidence="12">
    <location>
        <begin position="62"/>
        <end position="117"/>
    </location>
</feature>
<evidence type="ECO:0000256" key="1">
    <source>
        <dbReference type="ARBA" id="ARBA00004123"/>
    </source>
</evidence>
<dbReference type="PROSITE" id="PS00028">
    <property type="entry name" value="ZINC_FINGER_C2H2_1"/>
    <property type="match status" value="3"/>
</dbReference>
<comment type="similarity">
    <text evidence="2">Belongs to the krueppel C2H2-type zinc-finger protein family.</text>
</comment>
<sequence>MRGNRIESEAISRDNIYSDLVALLQRADAEEGRIEPLFIKEERPEEDGDLLGELTNRKDRFVESGLDGMGQAPSVDRQTRPSIWEVSGPETARKTKRQRDRGKTLQPSAPEQSAARLNSPCPEYLLCERSSQLRTLFSQGGGETEAGDPSCSYAAEANSESLSFHSELQSGPPAGKGAGSSLSVGSLDVKPEVVMIDSVPTEEEAEMHSVWSEEAVSGNVPAQHRLYREERDRMEIIPGNVDMCPPYAQIPVRDNTAGPHFMAPDINAFVPFDRNLSLPKGLGTLMARKKERLFSCTYCGKAFNRPKKVEIHQRIHTGEKPFACTFCDKRFADSGNLKKHLRVHTGEKPFRCTSCGRTFASIQNLKTHQQRNHPASCGGK</sequence>
<evidence type="ECO:0000256" key="8">
    <source>
        <dbReference type="ARBA" id="ARBA00023125"/>
    </source>
</evidence>
<keyword evidence="4" id="KW-0677">Repeat</keyword>
<evidence type="ECO:0000313" key="15">
    <source>
        <dbReference type="Proteomes" id="UP000824540"/>
    </source>
</evidence>
<gene>
    <name evidence="14" type="ORF">JZ751_016378</name>
</gene>
<keyword evidence="8" id="KW-0238">DNA-binding</keyword>
<keyword evidence="15" id="KW-1185">Reference proteome</keyword>
<feature type="domain" description="C2H2-type" evidence="13">
    <location>
        <begin position="294"/>
        <end position="321"/>
    </location>
</feature>
<dbReference type="InterPro" id="IPR013087">
    <property type="entry name" value="Znf_C2H2_type"/>
</dbReference>
<dbReference type="InterPro" id="IPR036236">
    <property type="entry name" value="Znf_C2H2_sf"/>
</dbReference>
<dbReference type="GO" id="GO:0008270">
    <property type="term" value="F:zinc ion binding"/>
    <property type="evidence" value="ECO:0007669"/>
    <property type="project" value="UniProtKB-KW"/>
</dbReference>
<keyword evidence="7" id="KW-0805">Transcription regulation</keyword>
<dbReference type="FunFam" id="3.30.160.60:FF:001954">
    <property type="entry name" value="Zinc finger protein 787"/>
    <property type="match status" value="1"/>
</dbReference>
<dbReference type="EMBL" id="JAFBMS010000028">
    <property type="protein sequence ID" value="KAG9342383.1"/>
    <property type="molecule type" value="Genomic_DNA"/>
</dbReference>
<name>A0A8T2NNH4_9TELE</name>
<dbReference type="GO" id="GO:0005634">
    <property type="term" value="C:nucleus"/>
    <property type="evidence" value="ECO:0007669"/>
    <property type="project" value="UniProtKB-SubCell"/>
</dbReference>
<feature type="domain" description="C2H2-type" evidence="13">
    <location>
        <begin position="350"/>
        <end position="373"/>
    </location>
</feature>
<keyword evidence="3" id="KW-0479">Metal-binding</keyword>
<dbReference type="Pfam" id="PF00096">
    <property type="entry name" value="zf-C2H2"/>
    <property type="match status" value="2"/>
</dbReference>
<dbReference type="PANTHER" id="PTHR23235">
    <property type="entry name" value="KRUEPPEL-LIKE TRANSCRIPTION FACTOR"/>
    <property type="match status" value="1"/>
</dbReference>
<evidence type="ECO:0000259" key="13">
    <source>
        <dbReference type="PROSITE" id="PS50157"/>
    </source>
</evidence>
<evidence type="ECO:0000256" key="2">
    <source>
        <dbReference type="ARBA" id="ARBA00006991"/>
    </source>
</evidence>
<evidence type="ECO:0000256" key="7">
    <source>
        <dbReference type="ARBA" id="ARBA00023015"/>
    </source>
</evidence>
<dbReference type="Pfam" id="PF23225">
    <property type="entry name" value="zf-C2H2_7th_ZNF462"/>
    <property type="match status" value="1"/>
</dbReference>
<dbReference type="PROSITE" id="PS50157">
    <property type="entry name" value="ZINC_FINGER_C2H2_2"/>
    <property type="match status" value="3"/>
</dbReference>
<keyword evidence="9" id="KW-0804">Transcription</keyword>
<evidence type="ECO:0000313" key="14">
    <source>
        <dbReference type="EMBL" id="KAG9342383.1"/>
    </source>
</evidence>
<feature type="domain" description="C2H2-type" evidence="13">
    <location>
        <begin position="322"/>
        <end position="349"/>
    </location>
</feature>